<evidence type="ECO:0000313" key="2">
    <source>
        <dbReference type="Proteomes" id="UP000246569"/>
    </source>
</evidence>
<keyword evidence="2" id="KW-1185">Reference proteome</keyword>
<comment type="caution">
    <text evidence="1">The sequence shown here is derived from an EMBL/GenBank/DDBJ whole genome shotgun (WGS) entry which is preliminary data.</text>
</comment>
<evidence type="ECO:0000313" key="1">
    <source>
        <dbReference type="EMBL" id="PWV65700.1"/>
    </source>
</evidence>
<dbReference type="RefSeq" id="WP_110016697.1">
    <property type="nucleotide sequence ID" value="NZ_QGTJ01000001.1"/>
</dbReference>
<proteinExistence type="predicted"/>
<dbReference type="OrthoDB" id="5177824at2"/>
<dbReference type="EMBL" id="QGTJ01000001">
    <property type="protein sequence ID" value="PWV65700.1"/>
    <property type="molecule type" value="Genomic_DNA"/>
</dbReference>
<dbReference type="SUPFAM" id="SSF48613">
    <property type="entry name" value="Heme oxygenase-like"/>
    <property type="match status" value="1"/>
</dbReference>
<reference evidence="1 2" key="1">
    <citation type="submission" date="2018-05" db="EMBL/GenBank/DDBJ databases">
        <title>Genomic Encyclopedia of Type Strains, Phase IV (KMG-IV): sequencing the most valuable type-strain genomes for metagenomic binning, comparative biology and taxonomic classification.</title>
        <authorList>
            <person name="Goeker M."/>
        </authorList>
    </citation>
    <scope>NUCLEOTIDE SEQUENCE [LARGE SCALE GENOMIC DNA]</scope>
    <source>
        <strain evidence="1 2">DSM 23606</strain>
    </source>
</reference>
<dbReference type="Proteomes" id="UP000246569">
    <property type="component" value="Unassembled WGS sequence"/>
</dbReference>
<protein>
    <submittedName>
        <fullName evidence="1">Pyrroloquinoline quinone (PQQ) biosynthesis protein C</fullName>
    </submittedName>
</protein>
<organism evidence="1 2">
    <name type="scientific">Plasticicumulans acidivorans</name>
    <dbReference type="NCBI Taxonomy" id="886464"/>
    <lineage>
        <taxon>Bacteria</taxon>
        <taxon>Pseudomonadati</taxon>
        <taxon>Pseudomonadota</taxon>
        <taxon>Gammaproteobacteria</taxon>
        <taxon>Candidatus Competibacteraceae</taxon>
        <taxon>Plasticicumulans</taxon>
    </lineage>
</organism>
<dbReference type="Gene3D" id="1.20.910.10">
    <property type="entry name" value="Heme oxygenase-like"/>
    <property type="match status" value="1"/>
</dbReference>
<gene>
    <name evidence="1" type="ORF">C7443_101185</name>
</gene>
<name>A0A317N0M2_9GAMM</name>
<accession>A0A317N0M2</accession>
<sequence>MSFHQRLIAATAGERERFLAIPILQHAVRHGVSRALYLDFLAEAYHHVRHTCPLLGLALAHSDDARYRRALLDYLAEERGHDEWILQDIAALGGDARAVRAGRPGRACELMIGYAHYAIVWHGPWALLGMVHVLEGMSVVLATQAAGAIAARLGGGDAAGFSYLRSHGSLDVEHTAFFRELVDGIEQPAAQALIIDTARLMYGLYGDIFRELAARHGDLRDAA</sequence>
<dbReference type="AlphaFoldDB" id="A0A317N0M2"/>
<dbReference type="InterPro" id="IPR016084">
    <property type="entry name" value="Haem_Oase-like_multi-hlx"/>
</dbReference>
<dbReference type="Pfam" id="PF14518">
    <property type="entry name" value="Haem_oxygenas_2"/>
    <property type="match status" value="1"/>
</dbReference>